<evidence type="ECO:0000256" key="2">
    <source>
        <dbReference type="SAM" id="MobiDB-lite"/>
    </source>
</evidence>
<gene>
    <name evidence="3" type="ORF">D5R40_23115</name>
</gene>
<reference evidence="3 4" key="1">
    <citation type="journal article" date="2018" name="ACS Chem. Biol.">
        <title>Ketoreductase domain dysfunction expands chemodiversity: malyngamide biosynthesis in the cyanobacterium Okeania hirsuta.</title>
        <authorList>
            <person name="Moss N.A."/>
            <person name="Leao T."/>
            <person name="Rankin M."/>
            <person name="McCullough T.M."/>
            <person name="Qu P."/>
            <person name="Korobeynikov A."/>
            <person name="Smith J.L."/>
            <person name="Gerwick L."/>
            <person name="Gerwick W.H."/>
        </authorList>
    </citation>
    <scope>NUCLEOTIDE SEQUENCE [LARGE SCALE GENOMIC DNA]</scope>
    <source>
        <strain evidence="3 4">PAB10Feb10-1</strain>
    </source>
</reference>
<feature type="compositionally biased region" description="Polar residues" evidence="2">
    <location>
        <begin position="34"/>
        <end position="49"/>
    </location>
</feature>
<dbReference type="OrthoDB" id="479613at2"/>
<proteinExistence type="predicted"/>
<accession>A0A3N6PPX8</accession>
<protein>
    <submittedName>
        <fullName evidence="3">Uncharacterized protein</fullName>
    </submittedName>
</protein>
<dbReference type="Proteomes" id="UP000269154">
    <property type="component" value="Unassembled WGS sequence"/>
</dbReference>
<keyword evidence="1" id="KW-0175">Coiled coil</keyword>
<name>A0A3N6PPX8_9CYAN</name>
<sequence>MAKRVNYKNTKAEILEAFAELKKEKSALEAEIDQLSQESKTTGKTSVDSISKKPEKEVAKFMNLNQTCNKPSMQYTIENLLMVQNGFGGAISELSEKLTSEATKLEEVRQQVTEEIQQLNNLHSLENIEENTLDDLIQQYEQSAKEFETEFSDRQEELQQEIESSKQTWSKEQQEYQRTIKERNEQQNKTRQRDEETYKYDLNLQHNLDIDQYEQNKKNLYKELEEFQQQQEKIWSEREQSISEREKEFAEVKTEVENFKKELESNINNGKENGRNIGTYQAKIKSDLLAKEVEGEKQFYELRIQSLQQTIQNQEQRIKNLSAQLDSTLTQVQDLAVKAIEGASNSRSFQAMKEIVLEQKNQQKKS</sequence>
<dbReference type="RefSeq" id="WP_124145611.1">
    <property type="nucleotide sequence ID" value="NZ_CAWOKI010000105.1"/>
</dbReference>
<feature type="compositionally biased region" description="Polar residues" evidence="2">
    <location>
        <begin position="161"/>
        <end position="171"/>
    </location>
</feature>
<comment type="caution">
    <text evidence="3">The sequence shown here is derived from an EMBL/GenBank/DDBJ whole genome shotgun (WGS) entry which is preliminary data.</text>
</comment>
<evidence type="ECO:0000313" key="3">
    <source>
        <dbReference type="EMBL" id="RQH31661.1"/>
    </source>
</evidence>
<dbReference type="EMBL" id="RCBY01000165">
    <property type="protein sequence ID" value="RQH31661.1"/>
    <property type="molecule type" value="Genomic_DNA"/>
</dbReference>
<feature type="region of interest" description="Disordered" evidence="2">
    <location>
        <begin position="33"/>
        <end position="52"/>
    </location>
</feature>
<evidence type="ECO:0000313" key="4">
    <source>
        <dbReference type="Proteomes" id="UP000269154"/>
    </source>
</evidence>
<keyword evidence="4" id="KW-1185">Reference proteome</keyword>
<feature type="coiled-coil region" evidence="1">
    <location>
        <begin position="203"/>
        <end position="331"/>
    </location>
</feature>
<feature type="compositionally biased region" description="Basic and acidic residues" evidence="2">
    <location>
        <begin position="172"/>
        <end position="197"/>
    </location>
</feature>
<dbReference type="AlphaFoldDB" id="A0A3N6PPX8"/>
<evidence type="ECO:0000256" key="1">
    <source>
        <dbReference type="SAM" id="Coils"/>
    </source>
</evidence>
<feature type="region of interest" description="Disordered" evidence="2">
    <location>
        <begin position="161"/>
        <end position="197"/>
    </location>
</feature>
<organism evidence="3 4">
    <name type="scientific">Okeania hirsuta</name>
    <dbReference type="NCBI Taxonomy" id="1458930"/>
    <lineage>
        <taxon>Bacteria</taxon>
        <taxon>Bacillati</taxon>
        <taxon>Cyanobacteriota</taxon>
        <taxon>Cyanophyceae</taxon>
        <taxon>Oscillatoriophycideae</taxon>
        <taxon>Oscillatoriales</taxon>
        <taxon>Microcoleaceae</taxon>
        <taxon>Okeania</taxon>
    </lineage>
</organism>